<evidence type="ECO:0000313" key="4">
    <source>
        <dbReference type="Proteomes" id="UP000466442"/>
    </source>
</evidence>
<keyword evidence="4" id="KW-1185">Reference proteome</keyword>
<dbReference type="SUPFAM" id="SSF55550">
    <property type="entry name" value="SH2 domain"/>
    <property type="match status" value="1"/>
</dbReference>
<gene>
    <name evidence="3" type="ORF">GE061_014414</name>
</gene>
<dbReference type="InterPro" id="IPR051846">
    <property type="entry name" value="SH2_domain_adapters"/>
</dbReference>
<dbReference type="AlphaFoldDB" id="A0A6A4K6B9"/>
<dbReference type="EMBL" id="WIXP02000005">
    <property type="protein sequence ID" value="KAF6211297.1"/>
    <property type="molecule type" value="Genomic_DNA"/>
</dbReference>
<comment type="caution">
    <text evidence="3">The sequence shown here is derived from an EMBL/GenBank/DDBJ whole genome shotgun (WGS) entry which is preliminary data.</text>
</comment>
<evidence type="ECO:0000256" key="1">
    <source>
        <dbReference type="ARBA" id="ARBA00022999"/>
    </source>
</evidence>
<dbReference type="InterPro" id="IPR036860">
    <property type="entry name" value="SH2_dom_sf"/>
</dbReference>
<dbReference type="InterPro" id="IPR000980">
    <property type="entry name" value="SH2"/>
</dbReference>
<feature type="region of interest" description="Disordered" evidence="2">
    <location>
        <begin position="201"/>
        <end position="286"/>
    </location>
</feature>
<dbReference type="Gene3D" id="3.30.505.10">
    <property type="entry name" value="SH2 domain"/>
    <property type="match status" value="1"/>
</dbReference>
<protein>
    <submittedName>
        <fullName evidence="3">Uncharacterized protein</fullName>
    </submittedName>
</protein>
<organism evidence="3 4">
    <name type="scientific">Apolygus lucorum</name>
    <name type="common">Small green plant bug</name>
    <name type="synonym">Lygocoris lucorum</name>
    <dbReference type="NCBI Taxonomy" id="248454"/>
    <lineage>
        <taxon>Eukaryota</taxon>
        <taxon>Metazoa</taxon>
        <taxon>Ecdysozoa</taxon>
        <taxon>Arthropoda</taxon>
        <taxon>Hexapoda</taxon>
        <taxon>Insecta</taxon>
        <taxon>Pterygota</taxon>
        <taxon>Neoptera</taxon>
        <taxon>Paraneoptera</taxon>
        <taxon>Hemiptera</taxon>
        <taxon>Heteroptera</taxon>
        <taxon>Panheteroptera</taxon>
        <taxon>Cimicomorpha</taxon>
        <taxon>Miridae</taxon>
        <taxon>Mirini</taxon>
        <taxon>Apolygus</taxon>
    </lineage>
</organism>
<dbReference type="PRINTS" id="PR00401">
    <property type="entry name" value="SH2DOMAIN"/>
</dbReference>
<dbReference type="PANTHER" id="PTHR15127">
    <property type="entry name" value="HEAVYWEIGHT, ISOFORM A"/>
    <property type="match status" value="1"/>
</dbReference>
<keyword evidence="1" id="KW-0727">SH2 domain</keyword>
<reference evidence="3" key="1">
    <citation type="journal article" date="2021" name="Mol. Ecol. Resour.">
        <title>Apolygus lucorum genome provides insights into omnivorousness and mesophyll feeding.</title>
        <authorList>
            <person name="Liu Y."/>
            <person name="Liu H."/>
            <person name="Wang H."/>
            <person name="Huang T."/>
            <person name="Liu B."/>
            <person name="Yang B."/>
            <person name="Yin L."/>
            <person name="Li B."/>
            <person name="Zhang Y."/>
            <person name="Zhang S."/>
            <person name="Jiang F."/>
            <person name="Zhang X."/>
            <person name="Ren Y."/>
            <person name="Wang B."/>
            <person name="Wang S."/>
            <person name="Lu Y."/>
            <person name="Wu K."/>
            <person name="Fan W."/>
            <person name="Wang G."/>
        </authorList>
    </citation>
    <scope>NUCLEOTIDE SEQUENCE</scope>
    <source>
        <strain evidence="3">12Hb</strain>
    </source>
</reference>
<evidence type="ECO:0000313" key="3">
    <source>
        <dbReference type="EMBL" id="KAF6211297.1"/>
    </source>
</evidence>
<dbReference type="SMART" id="SM00252">
    <property type="entry name" value="SH2"/>
    <property type="match status" value="1"/>
</dbReference>
<dbReference type="Pfam" id="PF00017">
    <property type="entry name" value="SH2"/>
    <property type="match status" value="1"/>
</dbReference>
<feature type="compositionally biased region" description="Low complexity" evidence="2">
    <location>
        <begin position="231"/>
        <end position="277"/>
    </location>
</feature>
<sequence>MDYLYRYQPAYLLYKISVRTSKEDSSVLTWEPKSSADERTGALPTFVIQLVSTSRDSRMSPRADDMSRRHRYETAFDSKISKSDDDLDVDEVAHKSILVIRAEDDDEVYYRRPRSLAGIEETLTKGMRDIDIGIRPYLTTTPPASTSLPKKYHSSYCVATAASSPDVQLRSKDLKLPIKSLKPRARSCLLSKLEISPNLREREGRENKIHKKPRGKDILEIKSRPGRGKYSSSESMATSSSGGSLESIRSSTSEGNRSTSSCESRHSSSLSSHSSESAPNAPGFRPTLSSLGSRVFQLNKLNILSPISDKSSQEPCSEASENNKNNNSEKASPEEVVTPGSETQKKRRTPQNRNVFRGSLNIEPEVQNGSDSGISVLSRVGPTEPLDFNDLPFDMPKLRRRKMLMESSSVQDTSGSATSVDLRDLPFDMPKLRRRQRAQVSISNVSQASSTNSIQEDKSRLLSRPCLSLDLHEIRTRPCSMELQFRSQDFTLHLPQPIDTSCPFVEQKWYHGSITRMEAEGILRGQKAGSYLVRNSERTKQDYSLSCKCTRGFLHMRIQQSGAAQYVLGNFSKSFPTIPELVKYYSTHRLPIGAEPLCLLYPVIVQLL</sequence>
<dbReference type="PANTHER" id="PTHR15127:SF32">
    <property type="entry name" value="HEAVYWEIGHT, ISOFORM A"/>
    <property type="match status" value="1"/>
</dbReference>
<dbReference type="Proteomes" id="UP000466442">
    <property type="component" value="Linkage Group LG5"/>
</dbReference>
<proteinExistence type="predicted"/>
<dbReference type="OrthoDB" id="5914531at2759"/>
<accession>A0A6A4K6B9</accession>
<dbReference type="GO" id="GO:0001784">
    <property type="term" value="F:phosphotyrosine residue binding"/>
    <property type="evidence" value="ECO:0007669"/>
    <property type="project" value="TreeGrafter"/>
</dbReference>
<feature type="compositionally biased region" description="Low complexity" evidence="2">
    <location>
        <begin position="317"/>
        <end position="330"/>
    </location>
</feature>
<name>A0A6A4K6B9_APOLU</name>
<dbReference type="PROSITE" id="PS50001">
    <property type="entry name" value="SH2"/>
    <property type="match status" value="1"/>
</dbReference>
<evidence type="ECO:0000256" key="2">
    <source>
        <dbReference type="SAM" id="MobiDB-lite"/>
    </source>
</evidence>
<feature type="region of interest" description="Disordered" evidence="2">
    <location>
        <begin position="307"/>
        <end position="378"/>
    </location>
</feature>